<proteinExistence type="predicted"/>
<organism evidence="1 2">
    <name type="scientific">Desulfuribacillus stibiiarsenatis</name>
    <dbReference type="NCBI Taxonomy" id="1390249"/>
    <lineage>
        <taxon>Bacteria</taxon>
        <taxon>Bacillati</taxon>
        <taxon>Bacillota</taxon>
        <taxon>Desulfuribacillia</taxon>
        <taxon>Desulfuribacillales</taxon>
        <taxon>Desulfuribacillaceae</taxon>
        <taxon>Desulfuribacillus</taxon>
    </lineage>
</organism>
<dbReference type="GO" id="GO:0006352">
    <property type="term" value="P:DNA-templated transcription initiation"/>
    <property type="evidence" value="ECO:0007669"/>
    <property type="project" value="InterPro"/>
</dbReference>
<dbReference type="OrthoDB" id="9783788at2"/>
<dbReference type="STRING" id="1390249.BHU72_15115"/>
<name>A0A1E5L6F7_9FIRM</name>
<evidence type="ECO:0000313" key="1">
    <source>
        <dbReference type="EMBL" id="OEH85553.1"/>
    </source>
</evidence>
<sequence>MNMKEQVREYQKLSKDSLGSQSDELCDLYYELEESFRPLLKAAVYRYRWVGNTDDLKQVARISFYQGLVQYDCDSPVFFEYYIKRKVFGDMRSYARKMGRDRERELLWMDGGESDSDSGILNTLTNREEIDESINWQSILDCGI</sequence>
<dbReference type="AlphaFoldDB" id="A0A1E5L6F7"/>
<accession>A0A1E5L6F7</accession>
<reference evidence="1 2" key="1">
    <citation type="submission" date="2016-09" db="EMBL/GenBank/DDBJ databases">
        <title>Desulfuribacillus arsenicus sp. nov., an obligately anaerobic, dissimilatory arsenic- and antimonate-reducing bacterium isolated from anoxic sediments.</title>
        <authorList>
            <person name="Abin C.A."/>
            <person name="Hollibaugh J.T."/>
        </authorList>
    </citation>
    <scope>NUCLEOTIDE SEQUENCE [LARGE SCALE GENOMIC DNA]</scope>
    <source>
        <strain evidence="1 2">MLFW-2</strain>
    </source>
</reference>
<dbReference type="GO" id="GO:0003700">
    <property type="term" value="F:DNA-binding transcription factor activity"/>
    <property type="evidence" value="ECO:0007669"/>
    <property type="project" value="InterPro"/>
</dbReference>
<gene>
    <name evidence="1" type="ORF">BHU72_15115</name>
</gene>
<evidence type="ECO:0008006" key="3">
    <source>
        <dbReference type="Google" id="ProtNLM"/>
    </source>
</evidence>
<protein>
    <recommendedName>
        <fullName evidence="3">RNA polymerase sigma-70 region 2 domain-containing protein</fullName>
    </recommendedName>
</protein>
<dbReference type="EMBL" id="MJAT01000015">
    <property type="protein sequence ID" value="OEH85553.1"/>
    <property type="molecule type" value="Genomic_DNA"/>
</dbReference>
<dbReference type="Proteomes" id="UP000095255">
    <property type="component" value="Unassembled WGS sequence"/>
</dbReference>
<dbReference type="SUPFAM" id="SSF88946">
    <property type="entry name" value="Sigma2 domain of RNA polymerase sigma factors"/>
    <property type="match status" value="1"/>
</dbReference>
<keyword evidence="2" id="KW-1185">Reference proteome</keyword>
<dbReference type="InterPro" id="IPR013325">
    <property type="entry name" value="RNA_pol_sigma_r2"/>
</dbReference>
<evidence type="ECO:0000313" key="2">
    <source>
        <dbReference type="Proteomes" id="UP000095255"/>
    </source>
</evidence>
<comment type="caution">
    <text evidence="1">The sequence shown here is derived from an EMBL/GenBank/DDBJ whole genome shotgun (WGS) entry which is preliminary data.</text>
</comment>
<dbReference type="RefSeq" id="WP_069702077.1">
    <property type="nucleotide sequence ID" value="NZ_MJAT01000015.1"/>
</dbReference>